<sequence>MIRAVFHTNQDHGIASFEMTGHADHGDYGQDIVCAAVSALAIATVNGLERVVKQPATITADHANGGLLKVSSIDPGHDSQILMQTFLEAMLDIQEQYAENIDIKMS</sequence>
<gene>
    <name evidence="7" type="ORF">LX03_07395</name>
    <name evidence="8" type="ORF">PO158_05850</name>
</gene>
<dbReference type="GO" id="GO:0042254">
    <property type="term" value="P:ribosome biogenesis"/>
    <property type="evidence" value="ECO:0007669"/>
    <property type="project" value="UniProtKB-KW"/>
</dbReference>
<dbReference type="InterPro" id="IPR007422">
    <property type="entry name" value="Peptidase_Prp"/>
</dbReference>
<dbReference type="AlphaFoldDB" id="A0A099YCP0"/>
<comment type="caution">
    <text evidence="7">The sequence shown here is derived from an EMBL/GenBank/DDBJ whole genome shotgun (WGS) entry which is preliminary data.</text>
</comment>
<dbReference type="PANTHER" id="PTHR39178:SF1">
    <property type="entry name" value="RIBOSOMAL-PROCESSING CYSTEINE PROTEASE PRP"/>
    <property type="match status" value="1"/>
</dbReference>
<reference evidence="7 9" key="1">
    <citation type="submission" date="2014-09" db="EMBL/GenBank/DDBJ databases">
        <title>Lactobacillus mucosae CRL573 Genome Sequencing.</title>
        <authorList>
            <person name="Bleckwedel J."/>
            <person name="Teran L.C."/>
            <person name="Bonacina J."/>
            <person name="Saavedra L."/>
            <person name="Mozzi F.B."/>
            <person name="Raya R.R."/>
        </authorList>
    </citation>
    <scope>NUCLEOTIDE SEQUENCE [LARGE SCALE GENOMIC DNA]</scope>
    <source>
        <strain evidence="7 9">CRL573</strain>
    </source>
</reference>
<evidence type="ECO:0000256" key="4">
    <source>
        <dbReference type="ARBA" id="ARBA00022807"/>
    </source>
</evidence>
<dbReference type="RefSeq" id="WP_006499565.1">
    <property type="nucleotide sequence ID" value="NZ_CABMGR010000010.1"/>
</dbReference>
<dbReference type="EMBL" id="JAQOND010000025">
    <property type="protein sequence ID" value="MDC2827806.1"/>
    <property type="molecule type" value="Genomic_DNA"/>
</dbReference>
<keyword evidence="7" id="KW-0689">Ribosomal protein</keyword>
<evidence type="ECO:0000256" key="6">
    <source>
        <dbReference type="ARBA" id="ARBA00044538"/>
    </source>
</evidence>
<dbReference type="EMBL" id="JROC01000034">
    <property type="protein sequence ID" value="KGL66653.1"/>
    <property type="molecule type" value="Genomic_DNA"/>
</dbReference>
<proteinExistence type="inferred from homology"/>
<keyword evidence="1" id="KW-0690">Ribosome biogenesis</keyword>
<keyword evidence="7" id="KW-0687">Ribonucleoprotein</keyword>
<evidence type="ECO:0000313" key="8">
    <source>
        <dbReference type="EMBL" id="MDC2827806.1"/>
    </source>
</evidence>
<keyword evidence="3" id="KW-0378">Hydrolase</keyword>
<reference evidence="8" key="2">
    <citation type="submission" date="2023-01" db="EMBL/GenBank/DDBJ databases">
        <title>Genome analysis of 13 Lactobacillus isolated from gut of wild boar.</title>
        <authorList>
            <person name="Papp P."/>
            <person name="Libisch B."/>
            <person name="Nagy T."/>
            <person name="Olasz F."/>
        </authorList>
    </citation>
    <scope>NUCLEOTIDE SEQUENCE</scope>
    <source>
        <strain evidence="8">F108</strain>
    </source>
</reference>
<dbReference type="PANTHER" id="PTHR39178">
    <property type="entry name" value="HYPOTHETICAL RIBOSOME-ASSOCIATED PROTEIN"/>
    <property type="match status" value="1"/>
</dbReference>
<dbReference type="CDD" id="cd16332">
    <property type="entry name" value="Prp-like"/>
    <property type="match status" value="1"/>
</dbReference>
<evidence type="ECO:0000256" key="5">
    <source>
        <dbReference type="ARBA" id="ARBA00044503"/>
    </source>
</evidence>
<name>A0A099YCP0_LIMMU</name>
<evidence type="ECO:0000313" key="7">
    <source>
        <dbReference type="EMBL" id="KGL66653.1"/>
    </source>
</evidence>
<evidence type="ECO:0000256" key="3">
    <source>
        <dbReference type="ARBA" id="ARBA00022801"/>
    </source>
</evidence>
<dbReference type="Proteomes" id="UP000030001">
    <property type="component" value="Unassembled WGS sequence"/>
</dbReference>
<organism evidence="7 9">
    <name type="scientific">Limosilactobacillus mucosae</name>
    <name type="common">Lactobacillus mucosae</name>
    <dbReference type="NCBI Taxonomy" id="97478"/>
    <lineage>
        <taxon>Bacteria</taxon>
        <taxon>Bacillati</taxon>
        <taxon>Bacillota</taxon>
        <taxon>Bacilli</taxon>
        <taxon>Lactobacillales</taxon>
        <taxon>Lactobacillaceae</taxon>
        <taxon>Limosilactobacillus</taxon>
    </lineage>
</organism>
<evidence type="ECO:0000256" key="1">
    <source>
        <dbReference type="ARBA" id="ARBA00022517"/>
    </source>
</evidence>
<dbReference type="SUPFAM" id="SSF118010">
    <property type="entry name" value="TM1457-like"/>
    <property type="match status" value="1"/>
</dbReference>
<dbReference type="Proteomes" id="UP001218021">
    <property type="component" value="Unassembled WGS sequence"/>
</dbReference>
<evidence type="ECO:0000256" key="2">
    <source>
        <dbReference type="ARBA" id="ARBA00022670"/>
    </source>
</evidence>
<dbReference type="InterPro" id="IPR036764">
    <property type="entry name" value="Peptidase_Prp_sf"/>
</dbReference>
<dbReference type="GO" id="GO:0006508">
    <property type="term" value="P:proteolysis"/>
    <property type="evidence" value="ECO:0007669"/>
    <property type="project" value="UniProtKB-KW"/>
</dbReference>
<evidence type="ECO:0000313" key="9">
    <source>
        <dbReference type="Proteomes" id="UP000030001"/>
    </source>
</evidence>
<keyword evidence="2 8" id="KW-0645">Protease</keyword>
<accession>A0A099YCP0</accession>
<dbReference type="Gene3D" id="3.30.70.1490">
    <property type="entry name" value="Cysteine protease Prp"/>
    <property type="match status" value="1"/>
</dbReference>
<dbReference type="GO" id="GO:0008234">
    <property type="term" value="F:cysteine-type peptidase activity"/>
    <property type="evidence" value="ECO:0007669"/>
    <property type="project" value="UniProtKB-KW"/>
</dbReference>
<keyword evidence="4" id="KW-0788">Thiol protease</keyword>
<protein>
    <recommendedName>
        <fullName evidence="6">Ribosomal processing cysteine protease Prp</fullName>
    </recommendedName>
</protein>
<dbReference type="Pfam" id="PF04327">
    <property type="entry name" value="Peptidase_Prp"/>
    <property type="match status" value="1"/>
</dbReference>
<dbReference type="GO" id="GO:0005840">
    <property type="term" value="C:ribosome"/>
    <property type="evidence" value="ECO:0007669"/>
    <property type="project" value="UniProtKB-KW"/>
</dbReference>
<comment type="similarity">
    <text evidence="5">Belongs to the Prp family.</text>
</comment>
<dbReference type="GeneID" id="57114546"/>